<protein>
    <submittedName>
        <fullName evidence="1">Uncharacterized protein</fullName>
    </submittedName>
</protein>
<evidence type="ECO:0000313" key="1">
    <source>
        <dbReference type="EMBL" id="EFJ24707.1"/>
    </source>
</evidence>
<evidence type="ECO:0000313" key="2">
    <source>
        <dbReference type="Proteomes" id="UP000001514"/>
    </source>
</evidence>
<accession>D8RTM7</accession>
<dbReference type="KEGG" id="smo:SELMODRAFT_414702"/>
<dbReference type="HOGENOM" id="CLU_1557888_0_0_1"/>
<name>D8RTM7_SELML</name>
<dbReference type="InParanoid" id="D8RTM7"/>
<reference evidence="1 2" key="1">
    <citation type="journal article" date="2011" name="Science">
        <title>The Selaginella genome identifies genetic changes associated with the evolution of vascular plants.</title>
        <authorList>
            <person name="Banks J.A."/>
            <person name="Nishiyama T."/>
            <person name="Hasebe M."/>
            <person name="Bowman J.L."/>
            <person name="Gribskov M."/>
            <person name="dePamphilis C."/>
            <person name="Albert V.A."/>
            <person name="Aono N."/>
            <person name="Aoyama T."/>
            <person name="Ambrose B.A."/>
            <person name="Ashton N.W."/>
            <person name="Axtell M.J."/>
            <person name="Barker E."/>
            <person name="Barker M.S."/>
            <person name="Bennetzen J.L."/>
            <person name="Bonawitz N.D."/>
            <person name="Chapple C."/>
            <person name="Cheng C."/>
            <person name="Correa L.G."/>
            <person name="Dacre M."/>
            <person name="DeBarry J."/>
            <person name="Dreyer I."/>
            <person name="Elias M."/>
            <person name="Engstrom E.M."/>
            <person name="Estelle M."/>
            <person name="Feng L."/>
            <person name="Finet C."/>
            <person name="Floyd S.K."/>
            <person name="Frommer W.B."/>
            <person name="Fujita T."/>
            <person name="Gramzow L."/>
            <person name="Gutensohn M."/>
            <person name="Harholt J."/>
            <person name="Hattori M."/>
            <person name="Heyl A."/>
            <person name="Hirai T."/>
            <person name="Hiwatashi Y."/>
            <person name="Ishikawa M."/>
            <person name="Iwata M."/>
            <person name="Karol K.G."/>
            <person name="Koehler B."/>
            <person name="Kolukisaoglu U."/>
            <person name="Kubo M."/>
            <person name="Kurata T."/>
            <person name="Lalonde S."/>
            <person name="Li K."/>
            <person name="Li Y."/>
            <person name="Litt A."/>
            <person name="Lyons E."/>
            <person name="Manning G."/>
            <person name="Maruyama T."/>
            <person name="Michael T.P."/>
            <person name="Mikami K."/>
            <person name="Miyazaki S."/>
            <person name="Morinaga S."/>
            <person name="Murata T."/>
            <person name="Mueller-Roeber B."/>
            <person name="Nelson D.R."/>
            <person name="Obara M."/>
            <person name="Oguri Y."/>
            <person name="Olmstead R.G."/>
            <person name="Onodera N."/>
            <person name="Petersen B.L."/>
            <person name="Pils B."/>
            <person name="Prigge M."/>
            <person name="Rensing S.A."/>
            <person name="Riano-Pachon D.M."/>
            <person name="Roberts A.W."/>
            <person name="Sato Y."/>
            <person name="Scheller H.V."/>
            <person name="Schulz B."/>
            <person name="Schulz C."/>
            <person name="Shakirov E.V."/>
            <person name="Shibagaki N."/>
            <person name="Shinohara N."/>
            <person name="Shippen D.E."/>
            <person name="Soerensen I."/>
            <person name="Sotooka R."/>
            <person name="Sugimoto N."/>
            <person name="Sugita M."/>
            <person name="Sumikawa N."/>
            <person name="Tanurdzic M."/>
            <person name="Theissen G."/>
            <person name="Ulvskov P."/>
            <person name="Wakazuki S."/>
            <person name="Weng J.K."/>
            <person name="Willats W.W."/>
            <person name="Wipf D."/>
            <person name="Wolf P.G."/>
            <person name="Yang L."/>
            <person name="Zimmer A.D."/>
            <person name="Zhu Q."/>
            <person name="Mitros T."/>
            <person name="Hellsten U."/>
            <person name="Loque D."/>
            <person name="Otillar R."/>
            <person name="Salamov A."/>
            <person name="Schmutz J."/>
            <person name="Shapiro H."/>
            <person name="Lindquist E."/>
            <person name="Lucas S."/>
            <person name="Rokhsar D."/>
            <person name="Grigoriev I.V."/>
        </authorList>
    </citation>
    <scope>NUCLEOTIDE SEQUENCE [LARGE SCALE GENOMIC DNA]</scope>
</reference>
<dbReference type="AlphaFoldDB" id="D8RTM7"/>
<gene>
    <name evidence="1" type="ORF">SELMODRAFT_414702</name>
</gene>
<proteinExistence type="predicted"/>
<dbReference type="Proteomes" id="UP000001514">
    <property type="component" value="Unassembled WGS sequence"/>
</dbReference>
<organism evidence="2">
    <name type="scientific">Selaginella moellendorffii</name>
    <name type="common">Spikemoss</name>
    <dbReference type="NCBI Taxonomy" id="88036"/>
    <lineage>
        <taxon>Eukaryota</taxon>
        <taxon>Viridiplantae</taxon>
        <taxon>Streptophyta</taxon>
        <taxon>Embryophyta</taxon>
        <taxon>Tracheophyta</taxon>
        <taxon>Lycopodiopsida</taxon>
        <taxon>Selaginellales</taxon>
        <taxon>Selaginellaceae</taxon>
        <taxon>Selaginella</taxon>
    </lineage>
</organism>
<sequence length="172" mass="19144">MAPSSLGDAFAYASATVAAAITGVDQTPNTINIIFIADDLEAENTYKVHVLGDMDHVYHELKSSWIAPSTIVLKIPDDTPWDHIQKQLHYVSFIYGKKLLWDNGHPQDVCMEDTYIDQAYSLSPSQFLRMFTSAWMPGVIKLLETKKPPTGHFLFSTGAHESSPKVIAFKAD</sequence>
<dbReference type="Gramene" id="EFJ24707">
    <property type="protein sequence ID" value="EFJ24707"/>
    <property type="gene ID" value="SELMODRAFT_414702"/>
</dbReference>
<dbReference type="EMBL" id="GL377589">
    <property type="protein sequence ID" value="EFJ24707.1"/>
    <property type="molecule type" value="Genomic_DNA"/>
</dbReference>
<keyword evidence="2" id="KW-1185">Reference proteome</keyword>